<evidence type="ECO:0000313" key="1">
    <source>
        <dbReference type="EMBL" id="KIS03721.1"/>
    </source>
</evidence>
<reference evidence="1 2" key="1">
    <citation type="submission" date="2013-08" db="EMBL/GenBank/DDBJ databases">
        <title>Lactobacillus wasatchii sp. WDC04, a late gas producing bacteria isolated from aged chedder cheese.</title>
        <authorList>
            <person name="Oberg C.J."/>
            <person name="Culumber M."/>
            <person name="McMahon D.J."/>
            <person name="Broadbent J.R."/>
            <person name="Oberg T.S."/>
            <person name="Ortaki F."/>
        </authorList>
    </citation>
    <scope>NUCLEOTIDE SEQUENCE [LARGE SCALE GENOMIC DNA]</scope>
    <source>
        <strain evidence="1 2">WDC04</strain>
    </source>
</reference>
<name>A0A0D1AAJ4_9LACO</name>
<dbReference type="OrthoDB" id="2146193at2"/>
<dbReference type="STRING" id="1335616.WDC_0715"/>
<proteinExistence type="predicted"/>
<organism evidence="1 2">
    <name type="scientific">Paucilactobacillus wasatchensis</name>
    <dbReference type="NCBI Taxonomy" id="1335616"/>
    <lineage>
        <taxon>Bacteria</taxon>
        <taxon>Bacillati</taxon>
        <taxon>Bacillota</taxon>
        <taxon>Bacilli</taxon>
        <taxon>Lactobacillales</taxon>
        <taxon>Lactobacillaceae</taxon>
        <taxon>Paucilactobacillus</taxon>
    </lineage>
</organism>
<protein>
    <submittedName>
        <fullName evidence="1">Phage terminase small subunit</fullName>
    </submittedName>
</protein>
<dbReference type="Proteomes" id="UP000032279">
    <property type="component" value="Unassembled WGS sequence"/>
</dbReference>
<accession>A0A0D1AAJ4</accession>
<dbReference type="Pfam" id="PF05119">
    <property type="entry name" value="Terminase_4"/>
    <property type="match status" value="1"/>
</dbReference>
<dbReference type="InterPro" id="IPR006448">
    <property type="entry name" value="Phage_term_ssu_P27"/>
</dbReference>
<keyword evidence="2" id="KW-1185">Reference proteome</keyword>
<dbReference type="NCBIfam" id="TIGR01558">
    <property type="entry name" value="sm_term_P27"/>
    <property type="match status" value="1"/>
</dbReference>
<dbReference type="AlphaFoldDB" id="A0A0D1AAJ4"/>
<evidence type="ECO:0000313" key="2">
    <source>
        <dbReference type="Proteomes" id="UP000032279"/>
    </source>
</evidence>
<dbReference type="EMBL" id="AWTT01000012">
    <property type="protein sequence ID" value="KIS03721.1"/>
    <property type="molecule type" value="Genomic_DNA"/>
</dbReference>
<comment type="caution">
    <text evidence="1">The sequence shown here is derived from an EMBL/GenBank/DDBJ whole genome shotgun (WGS) entry which is preliminary data.</text>
</comment>
<gene>
    <name evidence="1" type="ORF">WDC_0715</name>
</gene>
<dbReference type="RefSeq" id="WP_044010395.1">
    <property type="nucleotide sequence ID" value="NZ_AWTT01000012.1"/>
</dbReference>
<sequence>MPKKPFYQQNDGHLSYDPPKHLESLAKECWRKVVPFLEETKRVKRIDSMLVESYCTQYQEYRDAYKTLIDEGAQRKVYRSLQNSEGKIIGKDFTGWKQNPAVGRLKEATKNMSTLGIQLGLSPKSREELFKTVQSSESKKSATDKMKDFFGGDKIVDFDRFKNSLSDKLI</sequence>
<dbReference type="PATRIC" id="fig|1335616.4.peg.713"/>